<accession>A0A7S1UBJ5</accession>
<evidence type="ECO:0000313" key="3">
    <source>
        <dbReference type="EMBL" id="CAD9262987.1"/>
    </source>
</evidence>
<feature type="transmembrane region" description="Helical" evidence="2">
    <location>
        <begin position="103"/>
        <end position="124"/>
    </location>
</feature>
<keyword evidence="2" id="KW-1133">Transmembrane helix</keyword>
<feature type="transmembrane region" description="Helical" evidence="2">
    <location>
        <begin position="130"/>
        <end position="154"/>
    </location>
</feature>
<sequence>MEEQKTREQQQQRGVGGRPALAPLDIDMEKRRAVSTGMEKTQPGAISTSPPSSPLSAQQLRKLSPRSRSGRKIGPHAGGSEVFVGVKPNPPASLWLRSGVRPFVSVLLALLLVALGSAVLSLGAMQAALLYASGLAALVAAALVAAHAGFHLLLQPREESNAAEENHSMLWFSSAALLSSRGCSKRWKPAWAATSAAATSAAKPEAYSRAACMAPSESTALPSATSSSASRTLTKGRTPLRSQSDAGGFGLTPTNTSLPPAWGPIFRPERDRGDSLRSCCADSGDDGGEVEIAPGCVFSMPVDTARRFSMSISRGANAGRPPTPRCCCCSRVFCSSIGRGVRVGGPRAVG</sequence>
<feature type="region of interest" description="Disordered" evidence="1">
    <location>
        <begin position="1"/>
        <end position="82"/>
    </location>
</feature>
<protein>
    <submittedName>
        <fullName evidence="3">Uncharacterized protein</fullName>
    </submittedName>
</protein>
<evidence type="ECO:0000256" key="1">
    <source>
        <dbReference type="SAM" id="MobiDB-lite"/>
    </source>
</evidence>
<keyword evidence="2" id="KW-0812">Transmembrane</keyword>
<feature type="compositionally biased region" description="Basic residues" evidence="1">
    <location>
        <begin position="63"/>
        <end position="74"/>
    </location>
</feature>
<keyword evidence="2" id="KW-0472">Membrane</keyword>
<evidence type="ECO:0000256" key="2">
    <source>
        <dbReference type="SAM" id="Phobius"/>
    </source>
</evidence>
<proteinExistence type="predicted"/>
<dbReference type="AlphaFoldDB" id="A0A7S1UBJ5"/>
<gene>
    <name evidence="3" type="ORF">PPAR1163_LOCUS21370</name>
</gene>
<feature type="region of interest" description="Disordered" evidence="1">
    <location>
        <begin position="218"/>
        <end position="254"/>
    </location>
</feature>
<feature type="compositionally biased region" description="Low complexity" evidence="1">
    <location>
        <begin position="218"/>
        <end position="233"/>
    </location>
</feature>
<feature type="compositionally biased region" description="Basic and acidic residues" evidence="1">
    <location>
        <begin position="1"/>
        <end position="10"/>
    </location>
</feature>
<feature type="compositionally biased region" description="Low complexity" evidence="1">
    <location>
        <begin position="47"/>
        <end position="56"/>
    </location>
</feature>
<name>A0A7S1UBJ5_9STRA</name>
<organism evidence="3">
    <name type="scientific">Phaeomonas parva</name>
    <dbReference type="NCBI Taxonomy" id="124430"/>
    <lineage>
        <taxon>Eukaryota</taxon>
        <taxon>Sar</taxon>
        <taxon>Stramenopiles</taxon>
        <taxon>Ochrophyta</taxon>
        <taxon>Pinguiophyceae</taxon>
        <taxon>Pinguiochrysidales</taxon>
        <taxon>Pinguiochrysidaceae</taxon>
        <taxon>Phaeomonas</taxon>
    </lineage>
</organism>
<dbReference type="EMBL" id="HBGJ01033767">
    <property type="protein sequence ID" value="CAD9262987.1"/>
    <property type="molecule type" value="Transcribed_RNA"/>
</dbReference>
<reference evidence="3" key="1">
    <citation type="submission" date="2021-01" db="EMBL/GenBank/DDBJ databases">
        <authorList>
            <person name="Corre E."/>
            <person name="Pelletier E."/>
            <person name="Niang G."/>
            <person name="Scheremetjew M."/>
            <person name="Finn R."/>
            <person name="Kale V."/>
            <person name="Holt S."/>
            <person name="Cochrane G."/>
            <person name="Meng A."/>
            <person name="Brown T."/>
            <person name="Cohen L."/>
        </authorList>
    </citation>
    <scope>NUCLEOTIDE SEQUENCE</scope>
    <source>
        <strain evidence="3">CCMP2877</strain>
    </source>
</reference>